<dbReference type="EMBL" id="GBRH01162105">
    <property type="protein sequence ID" value="JAE35791.1"/>
    <property type="molecule type" value="Transcribed_RNA"/>
</dbReference>
<sequence length="62" mass="7204">MWKLIHLIFGSYRFKLTVCRFHRKGRYISFYSSSVSQVIFTIISCSLSSLLVSTIYSSVCLE</sequence>
<keyword evidence="1" id="KW-1133">Transmembrane helix</keyword>
<proteinExistence type="predicted"/>
<evidence type="ECO:0000313" key="2">
    <source>
        <dbReference type="EMBL" id="JAE35791.1"/>
    </source>
</evidence>
<dbReference type="AlphaFoldDB" id="A0A0A9HLP5"/>
<name>A0A0A9HLP5_ARUDO</name>
<feature type="transmembrane region" description="Helical" evidence="1">
    <location>
        <begin position="30"/>
        <end position="56"/>
    </location>
</feature>
<evidence type="ECO:0000256" key="1">
    <source>
        <dbReference type="SAM" id="Phobius"/>
    </source>
</evidence>
<keyword evidence="1" id="KW-0472">Membrane</keyword>
<keyword evidence="1" id="KW-0812">Transmembrane</keyword>
<reference evidence="2" key="2">
    <citation type="journal article" date="2015" name="Data Brief">
        <title>Shoot transcriptome of the giant reed, Arundo donax.</title>
        <authorList>
            <person name="Barrero R.A."/>
            <person name="Guerrero F.D."/>
            <person name="Moolhuijzen P."/>
            <person name="Goolsby J.A."/>
            <person name="Tidwell J."/>
            <person name="Bellgard S.E."/>
            <person name="Bellgard M.I."/>
        </authorList>
    </citation>
    <scope>NUCLEOTIDE SEQUENCE</scope>
    <source>
        <tissue evidence="2">Shoot tissue taken approximately 20 cm above the soil surface</tissue>
    </source>
</reference>
<reference evidence="2" key="1">
    <citation type="submission" date="2014-09" db="EMBL/GenBank/DDBJ databases">
        <authorList>
            <person name="Magalhaes I.L.F."/>
            <person name="Oliveira U."/>
            <person name="Santos F.R."/>
            <person name="Vidigal T.H.D.A."/>
            <person name="Brescovit A.D."/>
            <person name="Santos A.J."/>
        </authorList>
    </citation>
    <scope>NUCLEOTIDE SEQUENCE</scope>
    <source>
        <tissue evidence="2">Shoot tissue taken approximately 20 cm above the soil surface</tissue>
    </source>
</reference>
<accession>A0A0A9HLP5</accession>
<protein>
    <submittedName>
        <fullName evidence="2">Uncharacterized protein</fullName>
    </submittedName>
</protein>
<organism evidence="2">
    <name type="scientific">Arundo donax</name>
    <name type="common">Giant reed</name>
    <name type="synonym">Donax arundinaceus</name>
    <dbReference type="NCBI Taxonomy" id="35708"/>
    <lineage>
        <taxon>Eukaryota</taxon>
        <taxon>Viridiplantae</taxon>
        <taxon>Streptophyta</taxon>
        <taxon>Embryophyta</taxon>
        <taxon>Tracheophyta</taxon>
        <taxon>Spermatophyta</taxon>
        <taxon>Magnoliopsida</taxon>
        <taxon>Liliopsida</taxon>
        <taxon>Poales</taxon>
        <taxon>Poaceae</taxon>
        <taxon>PACMAD clade</taxon>
        <taxon>Arundinoideae</taxon>
        <taxon>Arundineae</taxon>
        <taxon>Arundo</taxon>
    </lineage>
</organism>